<dbReference type="Proteomes" id="UP000659698">
    <property type="component" value="Unassembled WGS sequence"/>
</dbReference>
<reference evidence="1 2" key="1">
    <citation type="journal article" date="2019" name="Int. J. Syst. Evol. Microbiol.">
        <title>Rufibacter sediminis sp. nov., isolated from freshwater lake sediment.</title>
        <authorList>
            <person name="Qu J.H."/>
            <person name="Zhang L.J."/>
            <person name="Fu Y.H."/>
            <person name="Li H.F."/>
        </authorList>
    </citation>
    <scope>NUCLEOTIDE SEQUENCE [LARGE SCALE GENOMIC DNA]</scope>
    <source>
        <strain evidence="1 2">H-1</strain>
    </source>
</reference>
<dbReference type="Pfam" id="PF15590">
    <property type="entry name" value="Imm27"/>
    <property type="match status" value="1"/>
</dbReference>
<keyword evidence="2" id="KW-1185">Reference proteome</keyword>
<proteinExistence type="predicted"/>
<protein>
    <submittedName>
        <fullName evidence="1">Uncharacterized protein</fullName>
    </submittedName>
</protein>
<sequence>MRSLYKISLSGRMKLKKEEKELIGHWRVDGMLMKLDDVSQRIKELTESHLLKIATDESGWKVLYKDQEDGRFWELVYSESQMHGGGAPTLVHLSEAEAKESYMVVS</sequence>
<accession>A0ABR6VV64</accession>
<gene>
    <name evidence="1" type="ORF">H7U12_15485</name>
</gene>
<dbReference type="EMBL" id="JACOAF010000036">
    <property type="protein sequence ID" value="MBC3541096.1"/>
    <property type="molecule type" value="Genomic_DNA"/>
</dbReference>
<evidence type="ECO:0000313" key="2">
    <source>
        <dbReference type="Proteomes" id="UP000659698"/>
    </source>
</evidence>
<name>A0ABR6VV64_9BACT</name>
<comment type="caution">
    <text evidence="1">The sequence shown here is derived from an EMBL/GenBank/DDBJ whole genome shotgun (WGS) entry which is preliminary data.</text>
</comment>
<dbReference type="InterPro" id="IPR028960">
    <property type="entry name" value="Imm27"/>
</dbReference>
<dbReference type="RefSeq" id="WP_206683939.1">
    <property type="nucleotide sequence ID" value="NZ_JACOAF010000036.1"/>
</dbReference>
<evidence type="ECO:0000313" key="1">
    <source>
        <dbReference type="EMBL" id="MBC3541096.1"/>
    </source>
</evidence>
<organism evidence="1 2">
    <name type="scientific">Rufibacter sediminis</name>
    <dbReference type="NCBI Taxonomy" id="2762756"/>
    <lineage>
        <taxon>Bacteria</taxon>
        <taxon>Pseudomonadati</taxon>
        <taxon>Bacteroidota</taxon>
        <taxon>Cytophagia</taxon>
        <taxon>Cytophagales</taxon>
        <taxon>Hymenobacteraceae</taxon>
        <taxon>Rufibacter</taxon>
    </lineage>
</organism>